<evidence type="ECO:0000313" key="1">
    <source>
        <dbReference type="EMBL" id="GBR76200.1"/>
    </source>
</evidence>
<keyword evidence="2" id="KW-1185">Reference proteome</keyword>
<dbReference type="AlphaFoldDB" id="A0A388THL2"/>
<dbReference type="PROSITE" id="PS51257">
    <property type="entry name" value="PROKAR_LIPOPROTEIN"/>
    <property type="match status" value="1"/>
</dbReference>
<organism evidence="1 2">
    <name type="scientific">Candidatus Termititenax persephonae</name>
    <dbReference type="NCBI Taxonomy" id="2218525"/>
    <lineage>
        <taxon>Bacteria</taxon>
        <taxon>Bacillati</taxon>
        <taxon>Candidatus Margulisiibacteriota</taxon>
        <taxon>Candidatus Termititenacia</taxon>
        <taxon>Candidatus Termititenacales</taxon>
        <taxon>Candidatus Termititenacaceae</taxon>
        <taxon>Candidatus Termititenax</taxon>
    </lineage>
</organism>
<proteinExistence type="predicted"/>
<sequence>MRRLPEIIFGSGILLILIVGCGMVQKETFVGSTTPDKPPSLTANLTVSVSGNGFVEILDVSDNAVVSGSSFVWAVLKNTEITLNAVPSPSISSFKEWVGVSPTDNSPLTLNIVNDLSVQAVFE</sequence>
<name>A0A388THL2_9BACT</name>
<comment type="caution">
    <text evidence="1">The sequence shown here is derived from an EMBL/GenBank/DDBJ whole genome shotgun (WGS) entry which is preliminary data.</text>
</comment>
<protein>
    <recommendedName>
        <fullName evidence="3">Bacterial repeat domain-containing protein</fullName>
    </recommendedName>
</protein>
<accession>A0A388THL2</accession>
<gene>
    <name evidence="1" type="ORF">NO2_0792</name>
</gene>
<reference evidence="1 2" key="1">
    <citation type="journal article" date="2019" name="ISME J.">
        <title>Genome analyses of uncultured TG2/ZB3 bacteria in 'Margulisbacteria' specifically attached to ectosymbiotic spirochetes of protists in the termite gut.</title>
        <authorList>
            <person name="Utami Y.D."/>
            <person name="Kuwahara H."/>
            <person name="Igai K."/>
            <person name="Murakami T."/>
            <person name="Sugaya K."/>
            <person name="Morikawa T."/>
            <person name="Nagura Y."/>
            <person name="Yuki M."/>
            <person name="Deevong P."/>
            <person name="Inoue T."/>
            <person name="Kihara K."/>
            <person name="Lo N."/>
            <person name="Yamada A."/>
            <person name="Ohkuma M."/>
            <person name="Hongoh Y."/>
        </authorList>
    </citation>
    <scope>NUCLEOTIDE SEQUENCE [LARGE SCALE GENOMIC DNA]</scope>
    <source>
        <strain evidence="1">NkOx7-02</strain>
    </source>
</reference>
<dbReference type="Proteomes" id="UP000275925">
    <property type="component" value="Unassembled WGS sequence"/>
</dbReference>
<evidence type="ECO:0000313" key="2">
    <source>
        <dbReference type="Proteomes" id="UP000275925"/>
    </source>
</evidence>
<dbReference type="EMBL" id="BGZO01000018">
    <property type="protein sequence ID" value="GBR76200.1"/>
    <property type="molecule type" value="Genomic_DNA"/>
</dbReference>
<evidence type="ECO:0008006" key="3">
    <source>
        <dbReference type="Google" id="ProtNLM"/>
    </source>
</evidence>